<evidence type="ECO:0000313" key="3">
    <source>
        <dbReference type="Proteomes" id="UP000003277"/>
    </source>
</evidence>
<feature type="signal peptide" evidence="1">
    <location>
        <begin position="1"/>
        <end position="24"/>
    </location>
</feature>
<feature type="chain" id="PRO_5003548816" evidence="1">
    <location>
        <begin position="25"/>
        <end position="229"/>
    </location>
</feature>
<dbReference type="AlphaFoldDB" id="H1CZB8"/>
<comment type="caution">
    <text evidence="2">The sequence shown here is derived from an EMBL/GenBank/DDBJ whole genome shotgun (WGS) entry which is preliminary data.</text>
</comment>
<proteinExistence type="predicted"/>
<protein>
    <submittedName>
        <fullName evidence="2">Uncharacterized protein</fullName>
    </submittedName>
</protein>
<accession>H1CZB8</accession>
<reference evidence="2 3" key="1">
    <citation type="submission" date="2011-11" db="EMBL/GenBank/DDBJ databases">
        <title>The Genome Sequence of Dialister succinatiphilus YIT 11850.</title>
        <authorList>
            <consortium name="The Broad Institute Genome Sequencing Platform"/>
            <person name="Earl A."/>
            <person name="Ward D."/>
            <person name="Feldgarden M."/>
            <person name="Gevers D."/>
            <person name="Morotomi M."/>
            <person name="Young S.K."/>
            <person name="Zeng Q."/>
            <person name="Gargeya S."/>
            <person name="Fitzgerald M."/>
            <person name="Haas B."/>
            <person name="Abouelleil A."/>
            <person name="Alvarado L."/>
            <person name="Arachchi H.M."/>
            <person name="Berlin A."/>
            <person name="Brown A."/>
            <person name="Chapman S.B."/>
            <person name="Dunbar C."/>
            <person name="Gearin G."/>
            <person name="Goldberg J."/>
            <person name="Griggs A."/>
            <person name="Gujja S."/>
            <person name="Heiman D."/>
            <person name="Howarth C."/>
            <person name="Lui A."/>
            <person name="MacDonald P.J.P."/>
            <person name="Montmayeur A."/>
            <person name="Murphy C."/>
            <person name="Neiman D."/>
            <person name="Pearson M."/>
            <person name="Priest M."/>
            <person name="Roberts A."/>
            <person name="Saif S."/>
            <person name="Shea T."/>
            <person name="Sisk P."/>
            <person name="Stolte C."/>
            <person name="Sykes S."/>
            <person name="Wortman J."/>
            <person name="Nusbaum C."/>
            <person name="Birren B."/>
        </authorList>
    </citation>
    <scope>NUCLEOTIDE SEQUENCE [LARGE SCALE GENOMIC DNA]</scope>
    <source>
        <strain evidence="2 3">YIT 11850</strain>
    </source>
</reference>
<dbReference type="HOGENOM" id="CLU_1259764_0_0_9"/>
<name>H1CZB8_9FIRM</name>
<dbReference type="STRING" id="742743.HMPREF9453_00711"/>
<keyword evidence="3" id="KW-1185">Reference proteome</keyword>
<dbReference type="EMBL" id="ADLT01000017">
    <property type="protein sequence ID" value="EHO63286.1"/>
    <property type="molecule type" value="Genomic_DNA"/>
</dbReference>
<dbReference type="Proteomes" id="UP000003277">
    <property type="component" value="Unassembled WGS sequence"/>
</dbReference>
<dbReference type="PATRIC" id="fig|742743.3.peg.720"/>
<keyword evidence="1" id="KW-0732">Signal</keyword>
<organism evidence="2 3">
    <name type="scientific">Dialister succinatiphilus YIT 11850</name>
    <dbReference type="NCBI Taxonomy" id="742743"/>
    <lineage>
        <taxon>Bacteria</taxon>
        <taxon>Bacillati</taxon>
        <taxon>Bacillota</taxon>
        <taxon>Negativicutes</taxon>
        <taxon>Veillonellales</taxon>
        <taxon>Veillonellaceae</taxon>
        <taxon>Dialister</taxon>
    </lineage>
</organism>
<evidence type="ECO:0000313" key="2">
    <source>
        <dbReference type="EMBL" id="EHO63286.1"/>
    </source>
</evidence>
<gene>
    <name evidence="2" type="ORF">HMPREF9453_00711</name>
</gene>
<dbReference type="OrthoDB" id="1634625at2"/>
<dbReference type="RefSeq" id="WP_008859215.1">
    <property type="nucleotide sequence ID" value="NZ_JH591187.1"/>
</dbReference>
<evidence type="ECO:0000256" key="1">
    <source>
        <dbReference type="SAM" id="SignalP"/>
    </source>
</evidence>
<sequence length="229" mass="25736">MKRASLAAFMAAFLIFAGALEVSAADKLSLSGIGTMDVPKNITFTEGAQNALPFMKDGGTKRFFIRKGMSNSQYYTMTWKKGPDFSYGWAMSHEAGIPFLQDIGEFKHKDDKPEAQMDIMAAWLNRQLTQQGAVFEGPSPLQKINDSRHPRWEGFVKVKTTEQGITYNEAYTIILQCDGYFTTLGIFNTDGDRADITEDVRKMVSKRKFPKKVTLLDLSKKGTSLTEWD</sequence>